<feature type="transmembrane region" description="Helical" evidence="1">
    <location>
        <begin position="12"/>
        <end position="33"/>
    </location>
</feature>
<dbReference type="EMBL" id="CAAALY010016787">
    <property type="protein sequence ID" value="VEL13106.1"/>
    <property type="molecule type" value="Genomic_DNA"/>
</dbReference>
<dbReference type="OrthoDB" id="272139at2759"/>
<dbReference type="PANTHER" id="PTHR23072">
    <property type="entry name" value="PHOSPHATIDYLINOSITOL GLYCAN-RELATED"/>
    <property type="match status" value="1"/>
</dbReference>
<dbReference type="PANTHER" id="PTHR23072:SF0">
    <property type="entry name" value="GPI ETHANOLAMINE PHOSPHATE TRANSFERASE 2"/>
    <property type="match status" value="1"/>
</dbReference>
<feature type="transmembrane region" description="Helical" evidence="1">
    <location>
        <begin position="45"/>
        <end position="63"/>
    </location>
</feature>
<comment type="caution">
    <text evidence="2">The sequence shown here is derived from an EMBL/GenBank/DDBJ whole genome shotgun (WGS) entry which is preliminary data.</text>
</comment>
<dbReference type="GO" id="GO:0006506">
    <property type="term" value="P:GPI anchor biosynthetic process"/>
    <property type="evidence" value="ECO:0007669"/>
    <property type="project" value="InterPro"/>
</dbReference>
<protein>
    <submittedName>
        <fullName evidence="2">Uncharacterized protein</fullName>
    </submittedName>
</protein>
<dbReference type="AlphaFoldDB" id="A0A3S5BQ44"/>
<evidence type="ECO:0000313" key="3">
    <source>
        <dbReference type="Proteomes" id="UP000784294"/>
    </source>
</evidence>
<dbReference type="GO" id="GO:0051267">
    <property type="term" value="F:CP2 mannose-ethanolamine phosphotransferase activity"/>
    <property type="evidence" value="ECO:0007669"/>
    <property type="project" value="TreeGrafter"/>
</dbReference>
<gene>
    <name evidence="2" type="ORF">PXEA_LOCUS6546</name>
</gene>
<keyword evidence="1" id="KW-0472">Membrane</keyword>
<dbReference type="GO" id="GO:0005789">
    <property type="term" value="C:endoplasmic reticulum membrane"/>
    <property type="evidence" value="ECO:0007669"/>
    <property type="project" value="TreeGrafter"/>
</dbReference>
<keyword evidence="1" id="KW-1133">Transmembrane helix</keyword>
<dbReference type="Proteomes" id="UP000784294">
    <property type="component" value="Unassembled WGS sequence"/>
</dbReference>
<keyword evidence="1" id="KW-0812">Transmembrane</keyword>
<reference evidence="2" key="1">
    <citation type="submission" date="2018-11" db="EMBL/GenBank/DDBJ databases">
        <authorList>
            <consortium name="Pathogen Informatics"/>
        </authorList>
    </citation>
    <scope>NUCLEOTIDE SEQUENCE</scope>
</reference>
<accession>A0A3S5BQ44</accession>
<dbReference type="InterPro" id="IPR039527">
    <property type="entry name" value="PIGG/GPI7"/>
</dbReference>
<name>A0A3S5BQ44_9PLAT</name>
<feature type="transmembrane region" description="Helical" evidence="1">
    <location>
        <begin position="200"/>
        <end position="222"/>
    </location>
</feature>
<evidence type="ECO:0000313" key="2">
    <source>
        <dbReference type="EMBL" id="VEL13106.1"/>
    </source>
</evidence>
<evidence type="ECO:0000256" key="1">
    <source>
        <dbReference type="SAM" id="Phobius"/>
    </source>
</evidence>
<sequence>MDRAPDSFLTPLLVDRLTVFLIGFIGLHAASLGSSSFVEEEHQLWYHYSASFLLLLFFITLGARVSEELPLHSQPASMPAIPSSPPPNLAVSGGQGGVANPSVLAAGLSPAILKRRRRWHLGLLLGVLIGERVCLRRLHATGDAWIHLPDIADWLTLPENSGTLFELQLFAWLLLIAYRVNCIWSQRHAQFLGKENRYRLFSFFTSFSIVTLTGVATTQLVYRYLTTRHMFSSDTQSGPDKINCHLERSPVSEPANCASTFLEENDLTYKSFS</sequence>
<keyword evidence="3" id="KW-1185">Reference proteome</keyword>
<proteinExistence type="predicted"/>
<organism evidence="2 3">
    <name type="scientific">Protopolystoma xenopodis</name>
    <dbReference type="NCBI Taxonomy" id="117903"/>
    <lineage>
        <taxon>Eukaryota</taxon>
        <taxon>Metazoa</taxon>
        <taxon>Spiralia</taxon>
        <taxon>Lophotrochozoa</taxon>
        <taxon>Platyhelminthes</taxon>
        <taxon>Monogenea</taxon>
        <taxon>Polyopisthocotylea</taxon>
        <taxon>Polystomatidea</taxon>
        <taxon>Polystomatidae</taxon>
        <taxon>Protopolystoma</taxon>
    </lineage>
</organism>